<reference evidence="3" key="1">
    <citation type="submission" date="2024-04" db="EMBL/GenBank/DDBJ databases">
        <title>Mariniflexile litorale, isolated from the shallow sediments of the Sea of Japan.</title>
        <authorList>
            <person name="Romanenko L."/>
            <person name="Isaeva M."/>
        </authorList>
    </citation>
    <scope>NUCLEOTIDE SEQUENCE [LARGE SCALE GENOMIC DNA]</scope>
    <source>
        <strain evidence="3">KMM 9835</strain>
    </source>
</reference>
<evidence type="ECO:0000256" key="1">
    <source>
        <dbReference type="SAM" id="SignalP"/>
    </source>
</evidence>
<dbReference type="AlphaFoldDB" id="A0AAU7EGB7"/>
<keyword evidence="1" id="KW-0732">Signal</keyword>
<evidence type="ECO:0000259" key="2">
    <source>
        <dbReference type="Pfam" id="PF13568"/>
    </source>
</evidence>
<protein>
    <submittedName>
        <fullName evidence="3">Porin family protein</fullName>
    </submittedName>
</protein>
<dbReference type="EMBL" id="CP155618">
    <property type="protein sequence ID" value="XBL14581.1"/>
    <property type="molecule type" value="Genomic_DNA"/>
</dbReference>
<sequence>MKNRIQLVAALFLTFGATSLTSNAQTTSSSNAEFGIKGGVNFSNMYTEDVDDNNVLTSFNAGLYVSMPISDFLAIQPEFLFSRKGSELTYDNVFAEGKAKFKLNYIEVPVLLKANITPNFNIHVGPYIAYLIDAQITNETEDGTFDFEDNFDNDDFNKIDAGISAGIGFDFESIGIGARYNYGLTTVGKERTVGTGTYTFPDGKNSNISVYVALKLN</sequence>
<proteinExistence type="predicted"/>
<dbReference type="RefSeq" id="WP_308992356.1">
    <property type="nucleotide sequence ID" value="NZ_CP155618.1"/>
</dbReference>
<name>A0AAU7EGB7_9FLAO</name>
<dbReference type="KEGG" id="mlil:QLS71_000825"/>
<feature type="domain" description="Outer membrane protein beta-barrel" evidence="2">
    <location>
        <begin position="23"/>
        <end position="186"/>
    </location>
</feature>
<organism evidence="3 4">
    <name type="scientific">Mariniflexile litorale</name>
    <dbReference type="NCBI Taxonomy" id="3045158"/>
    <lineage>
        <taxon>Bacteria</taxon>
        <taxon>Pseudomonadati</taxon>
        <taxon>Bacteroidota</taxon>
        <taxon>Flavobacteriia</taxon>
        <taxon>Flavobacteriales</taxon>
        <taxon>Flavobacteriaceae</taxon>
        <taxon>Mariniflexile</taxon>
    </lineage>
</organism>
<dbReference type="Proteomes" id="UP001224325">
    <property type="component" value="Chromosome"/>
</dbReference>
<feature type="signal peptide" evidence="1">
    <location>
        <begin position="1"/>
        <end position="24"/>
    </location>
</feature>
<feature type="chain" id="PRO_5043638625" evidence="1">
    <location>
        <begin position="25"/>
        <end position="217"/>
    </location>
</feature>
<evidence type="ECO:0000313" key="4">
    <source>
        <dbReference type="Proteomes" id="UP001224325"/>
    </source>
</evidence>
<dbReference type="Pfam" id="PF13568">
    <property type="entry name" value="OMP_b-brl_2"/>
    <property type="match status" value="1"/>
</dbReference>
<dbReference type="InterPro" id="IPR025665">
    <property type="entry name" value="Beta-barrel_OMP_2"/>
</dbReference>
<evidence type="ECO:0000313" key="3">
    <source>
        <dbReference type="EMBL" id="XBL14581.1"/>
    </source>
</evidence>
<gene>
    <name evidence="3" type="ORF">QLS71_000825</name>
</gene>
<keyword evidence="4" id="KW-1185">Reference proteome</keyword>
<accession>A0AAU7EGB7</accession>